<organism evidence="3 4">
    <name type="scientific">Steinernema carpocapsae</name>
    <name type="common">Entomopathogenic nematode</name>
    <dbReference type="NCBI Taxonomy" id="34508"/>
    <lineage>
        <taxon>Eukaryota</taxon>
        <taxon>Metazoa</taxon>
        <taxon>Ecdysozoa</taxon>
        <taxon>Nematoda</taxon>
        <taxon>Chromadorea</taxon>
        <taxon>Rhabditida</taxon>
        <taxon>Tylenchina</taxon>
        <taxon>Panagrolaimomorpha</taxon>
        <taxon>Strongyloidoidea</taxon>
        <taxon>Steinernematidae</taxon>
        <taxon>Steinernema</taxon>
    </lineage>
</organism>
<feature type="transmembrane region" description="Helical" evidence="2">
    <location>
        <begin position="15"/>
        <end position="37"/>
    </location>
</feature>
<feature type="transmembrane region" description="Helical" evidence="2">
    <location>
        <begin position="85"/>
        <end position="109"/>
    </location>
</feature>
<dbReference type="EMBL" id="AZBU02000002">
    <property type="protein sequence ID" value="TKR95819.1"/>
    <property type="molecule type" value="Genomic_DNA"/>
</dbReference>
<feature type="transmembrane region" description="Helical" evidence="2">
    <location>
        <begin position="115"/>
        <end position="136"/>
    </location>
</feature>
<keyword evidence="2" id="KW-0812">Transmembrane</keyword>
<proteinExistence type="predicted"/>
<evidence type="ECO:0000313" key="3">
    <source>
        <dbReference type="EMBL" id="TKR95819.1"/>
    </source>
</evidence>
<keyword evidence="2" id="KW-1133">Transmembrane helix</keyword>
<feature type="compositionally biased region" description="Acidic residues" evidence="1">
    <location>
        <begin position="154"/>
        <end position="165"/>
    </location>
</feature>
<protein>
    <submittedName>
        <fullName evidence="3">Uncharacterized protein</fullName>
    </submittedName>
</protein>
<reference evidence="3 4" key="1">
    <citation type="journal article" date="2015" name="Genome Biol.">
        <title>Comparative genomics of Steinernema reveals deeply conserved gene regulatory networks.</title>
        <authorList>
            <person name="Dillman A.R."/>
            <person name="Macchietto M."/>
            <person name="Porter C.F."/>
            <person name="Rogers A."/>
            <person name="Williams B."/>
            <person name="Antoshechkin I."/>
            <person name="Lee M.M."/>
            <person name="Goodwin Z."/>
            <person name="Lu X."/>
            <person name="Lewis E.E."/>
            <person name="Goodrich-Blair H."/>
            <person name="Stock S.P."/>
            <person name="Adams B.J."/>
            <person name="Sternberg P.W."/>
            <person name="Mortazavi A."/>
        </authorList>
    </citation>
    <scope>NUCLEOTIDE SEQUENCE [LARGE SCALE GENOMIC DNA]</scope>
    <source>
        <strain evidence="3 4">ALL</strain>
    </source>
</reference>
<dbReference type="OrthoDB" id="10487752at2759"/>
<keyword evidence="2" id="KW-0472">Membrane</keyword>
<reference evidence="3 4" key="2">
    <citation type="journal article" date="2019" name="G3 (Bethesda)">
        <title>Hybrid Assembly of the Genome of the Entomopathogenic Nematode Steinernema carpocapsae Identifies the X-Chromosome.</title>
        <authorList>
            <person name="Serra L."/>
            <person name="Macchietto M."/>
            <person name="Macias-Munoz A."/>
            <person name="McGill C.J."/>
            <person name="Rodriguez I.M."/>
            <person name="Rodriguez B."/>
            <person name="Murad R."/>
            <person name="Mortazavi A."/>
        </authorList>
    </citation>
    <scope>NUCLEOTIDE SEQUENCE [LARGE SCALE GENOMIC DNA]</scope>
    <source>
        <strain evidence="3 4">ALL</strain>
    </source>
</reference>
<evidence type="ECO:0000313" key="4">
    <source>
        <dbReference type="Proteomes" id="UP000298663"/>
    </source>
</evidence>
<feature type="region of interest" description="Disordered" evidence="1">
    <location>
        <begin position="145"/>
        <end position="165"/>
    </location>
</feature>
<dbReference type="AlphaFoldDB" id="A0A4U5PGS3"/>
<accession>A0A4U5PGS3</accession>
<evidence type="ECO:0000256" key="1">
    <source>
        <dbReference type="SAM" id="MobiDB-lite"/>
    </source>
</evidence>
<evidence type="ECO:0000256" key="2">
    <source>
        <dbReference type="SAM" id="Phobius"/>
    </source>
</evidence>
<dbReference type="Proteomes" id="UP000298663">
    <property type="component" value="Unassembled WGS sequence"/>
</dbReference>
<gene>
    <name evidence="3" type="ORF">L596_009938</name>
</gene>
<name>A0A4U5PGS3_STECR</name>
<comment type="caution">
    <text evidence="3">The sequence shown here is derived from an EMBL/GenBank/DDBJ whole genome shotgun (WGS) entry which is preliminary data.</text>
</comment>
<keyword evidence="4" id="KW-1185">Reference proteome</keyword>
<sequence length="165" mass="18681">MAWPVALLSNTGQKVFVFVSIAVFVVVFILNLALYSMTKNHDFIYDQTAYIIIQITTFLCSGAAFLSISLKLYKVVKDVGLCYAVYSLTQIAVIILFAFIGGSGMFYAWKPNVLKASWFICWAYVPWAMFGFMVHFKGRQYEKSRQRVQPMPDPDGEMPDPEAEG</sequence>
<feature type="transmembrane region" description="Helical" evidence="2">
    <location>
        <begin position="49"/>
        <end position="73"/>
    </location>
</feature>